<organism evidence="2 3">
    <name type="scientific">Ramlibacter albus</name>
    <dbReference type="NCBI Taxonomy" id="2079448"/>
    <lineage>
        <taxon>Bacteria</taxon>
        <taxon>Pseudomonadati</taxon>
        <taxon>Pseudomonadota</taxon>
        <taxon>Betaproteobacteria</taxon>
        <taxon>Burkholderiales</taxon>
        <taxon>Comamonadaceae</taxon>
        <taxon>Ramlibacter</taxon>
    </lineage>
</organism>
<dbReference type="Gene3D" id="1.10.10.10">
    <property type="entry name" value="Winged helix-like DNA-binding domain superfamily/Winged helix DNA-binding domain"/>
    <property type="match status" value="1"/>
</dbReference>
<proteinExistence type="predicted"/>
<protein>
    <submittedName>
        <fullName evidence="2">Helix-turn-helix transcriptional regulator</fullName>
    </submittedName>
</protein>
<dbReference type="EMBL" id="JACORU010000001">
    <property type="protein sequence ID" value="MBC5763380.1"/>
    <property type="molecule type" value="Genomic_DNA"/>
</dbReference>
<comment type="caution">
    <text evidence="2">The sequence shown here is derived from an EMBL/GenBank/DDBJ whole genome shotgun (WGS) entry which is preliminary data.</text>
</comment>
<dbReference type="GO" id="GO:0003677">
    <property type="term" value="F:DNA binding"/>
    <property type="evidence" value="ECO:0007669"/>
    <property type="project" value="InterPro"/>
</dbReference>
<name>A0A923M3Q2_9BURK</name>
<keyword evidence="3" id="KW-1185">Reference proteome</keyword>
<dbReference type="PRINTS" id="PR00038">
    <property type="entry name" value="HTHLUXR"/>
</dbReference>
<dbReference type="CDD" id="cd06170">
    <property type="entry name" value="LuxR_C_like"/>
    <property type="match status" value="1"/>
</dbReference>
<evidence type="ECO:0000313" key="3">
    <source>
        <dbReference type="Proteomes" id="UP000596827"/>
    </source>
</evidence>
<dbReference type="Pfam" id="PF00196">
    <property type="entry name" value="GerE"/>
    <property type="match status" value="1"/>
</dbReference>
<dbReference type="Proteomes" id="UP000596827">
    <property type="component" value="Unassembled WGS sequence"/>
</dbReference>
<dbReference type="SUPFAM" id="SSF46894">
    <property type="entry name" value="C-terminal effector domain of the bipartite response regulators"/>
    <property type="match status" value="1"/>
</dbReference>
<feature type="domain" description="HTH luxR-type" evidence="1">
    <location>
        <begin position="146"/>
        <end position="203"/>
    </location>
</feature>
<dbReference type="SMART" id="SM00421">
    <property type="entry name" value="HTH_LUXR"/>
    <property type="match status" value="1"/>
</dbReference>
<dbReference type="InterPro" id="IPR000792">
    <property type="entry name" value="Tscrpt_reg_LuxR_C"/>
</dbReference>
<dbReference type="InterPro" id="IPR036388">
    <property type="entry name" value="WH-like_DNA-bd_sf"/>
</dbReference>
<accession>A0A923M3Q2</accession>
<sequence>MERFGEGGAAAGGPATGTGGEGSVSGLALLMEEWAHGVVVTTVGGRVVHANGAARRELARRNVLELRLGSLHAALPENAEALQDALGKAAEGKRSLVTLGGAEGPNVTLAVLPLKPEGARSVASIALVFERASVCESLMLWFFARSHGLTPTEEQVLGILCQGYSAPEAAKQLRVAVSTVRSHVRSVCAKTRSGSVRELVGRVAVLPPVAPFWQEAIH</sequence>
<gene>
    <name evidence="2" type="ORF">H8R02_02875</name>
</gene>
<dbReference type="RefSeq" id="WP_187079833.1">
    <property type="nucleotide sequence ID" value="NZ_JACORU010000001.1"/>
</dbReference>
<evidence type="ECO:0000313" key="2">
    <source>
        <dbReference type="EMBL" id="MBC5763380.1"/>
    </source>
</evidence>
<dbReference type="AlphaFoldDB" id="A0A923M3Q2"/>
<dbReference type="GO" id="GO:0006355">
    <property type="term" value="P:regulation of DNA-templated transcription"/>
    <property type="evidence" value="ECO:0007669"/>
    <property type="project" value="InterPro"/>
</dbReference>
<dbReference type="InterPro" id="IPR016032">
    <property type="entry name" value="Sig_transdc_resp-reg_C-effctor"/>
</dbReference>
<reference evidence="2" key="1">
    <citation type="submission" date="2020-08" db="EMBL/GenBank/DDBJ databases">
        <title>Ramlibacter sp. GTP1 16S ribosomal RNA gene genome sequencing and assembly.</title>
        <authorList>
            <person name="Kang M."/>
        </authorList>
    </citation>
    <scope>NUCLEOTIDE SEQUENCE</scope>
    <source>
        <strain evidence="2">GTP1</strain>
    </source>
</reference>
<evidence type="ECO:0000259" key="1">
    <source>
        <dbReference type="SMART" id="SM00421"/>
    </source>
</evidence>